<sequence length="285" mass="32456">MIATISADGKGEQFYYNNNGQLESRARVNLAKGYSDLYQRYYYDQAGQRYQEDIYGETSYTSLTRYDRYGQIIESKGQGMHQTFGYDLQGNREREAWLDSDGIEQGVKSATFNARGLMASQTLIDGSKLSFDYNSFNALKTKTGESGYVAQYSYYNNGLLKSELVAGETQEQFSYDINGRETERKILSADGSRLLHTHSEYDEAGRLKKLVTSEAKWGDKQLGRAEIQYDYDAVGNRRRITTIHHQPDGQTTTDVDWYAYDIDNRMTVRNNGTPITFCANSHSVP</sequence>
<accession>A0ABS8WI99</accession>
<protein>
    <recommendedName>
        <fullName evidence="3">Rhs family protein</fullName>
    </recommendedName>
</protein>
<evidence type="ECO:0000313" key="2">
    <source>
        <dbReference type="Proteomes" id="UP001201273"/>
    </source>
</evidence>
<keyword evidence="2" id="KW-1185">Reference proteome</keyword>
<proteinExistence type="predicted"/>
<dbReference type="RefSeq" id="WP_233055103.1">
    <property type="nucleotide sequence ID" value="NZ_JAIMJA010000046.1"/>
</dbReference>
<reference evidence="1 2" key="1">
    <citation type="journal article" date="2022" name="Environ. Microbiol. Rep.">
        <title>Eco-phylogenetic analyses reveal divergent evolution of vitamin B12 metabolism in the marine bacterial family 'Psychromonadaceae'.</title>
        <authorList>
            <person name="Jin X."/>
            <person name="Yang Y."/>
            <person name="Cao H."/>
            <person name="Gao B."/>
            <person name="Zhao Z."/>
        </authorList>
    </citation>
    <scope>NUCLEOTIDE SEQUENCE [LARGE SCALE GENOMIC DNA]</scope>
    <source>
        <strain evidence="1 2">MKS20</strain>
    </source>
</reference>
<evidence type="ECO:0008006" key="3">
    <source>
        <dbReference type="Google" id="ProtNLM"/>
    </source>
</evidence>
<gene>
    <name evidence="1" type="ORF">K6Y31_21565</name>
</gene>
<name>A0ABS8WI99_9GAMM</name>
<evidence type="ECO:0000313" key="1">
    <source>
        <dbReference type="EMBL" id="MCE2597364.1"/>
    </source>
</evidence>
<dbReference type="Proteomes" id="UP001201273">
    <property type="component" value="Unassembled WGS sequence"/>
</dbReference>
<dbReference type="Gene3D" id="2.180.10.10">
    <property type="entry name" value="RHS repeat-associated core"/>
    <property type="match status" value="1"/>
</dbReference>
<organism evidence="1 2">
    <name type="scientific">Motilimonas cestriensis</name>
    <dbReference type="NCBI Taxonomy" id="2742685"/>
    <lineage>
        <taxon>Bacteria</taxon>
        <taxon>Pseudomonadati</taxon>
        <taxon>Pseudomonadota</taxon>
        <taxon>Gammaproteobacteria</taxon>
        <taxon>Alteromonadales</taxon>
        <taxon>Alteromonadales genera incertae sedis</taxon>
        <taxon>Motilimonas</taxon>
    </lineage>
</organism>
<dbReference type="EMBL" id="JAIMJA010000046">
    <property type="protein sequence ID" value="MCE2597364.1"/>
    <property type="molecule type" value="Genomic_DNA"/>
</dbReference>
<comment type="caution">
    <text evidence="1">The sequence shown here is derived from an EMBL/GenBank/DDBJ whole genome shotgun (WGS) entry which is preliminary data.</text>
</comment>